<protein>
    <submittedName>
        <fullName evidence="9">Choline transport protein</fullName>
    </submittedName>
</protein>
<evidence type="ECO:0000256" key="7">
    <source>
        <dbReference type="SAM" id="Phobius"/>
    </source>
</evidence>
<dbReference type="KEGG" id="rsx:RhiXN_09007"/>
<organism evidence="9 10">
    <name type="scientific">Rhizoctonia solani</name>
    <dbReference type="NCBI Taxonomy" id="456999"/>
    <lineage>
        <taxon>Eukaryota</taxon>
        <taxon>Fungi</taxon>
        <taxon>Dikarya</taxon>
        <taxon>Basidiomycota</taxon>
        <taxon>Agaricomycotina</taxon>
        <taxon>Agaricomycetes</taxon>
        <taxon>Cantharellales</taxon>
        <taxon>Ceratobasidiaceae</taxon>
        <taxon>Rhizoctonia</taxon>
    </lineage>
</organism>
<keyword evidence="2" id="KW-0813">Transport</keyword>
<proteinExistence type="predicted"/>
<comment type="subcellular location">
    <subcellularLocation>
        <location evidence="1">Membrane</location>
        <topology evidence="1">Multi-pass membrane protein</topology>
    </subcellularLocation>
</comment>
<name>A0A8H8NWJ9_9AGAM</name>
<feature type="transmembrane region" description="Helical" evidence="7">
    <location>
        <begin position="444"/>
        <end position="466"/>
    </location>
</feature>
<dbReference type="InterPro" id="IPR004840">
    <property type="entry name" value="Amino_acid_permease_CS"/>
</dbReference>
<evidence type="ECO:0000256" key="1">
    <source>
        <dbReference type="ARBA" id="ARBA00004141"/>
    </source>
</evidence>
<feature type="compositionally biased region" description="Polar residues" evidence="6">
    <location>
        <begin position="600"/>
        <end position="610"/>
    </location>
</feature>
<dbReference type="InterPro" id="IPR018712">
    <property type="entry name" value="Tle1-like_cat"/>
</dbReference>
<gene>
    <name evidence="9" type="ORF">RhiXN_09007</name>
</gene>
<evidence type="ECO:0000256" key="6">
    <source>
        <dbReference type="SAM" id="MobiDB-lite"/>
    </source>
</evidence>
<dbReference type="EMBL" id="CP059662">
    <property type="protein sequence ID" value="QRW20032.1"/>
    <property type="molecule type" value="Genomic_DNA"/>
</dbReference>
<dbReference type="InterPro" id="IPR029058">
    <property type="entry name" value="AB_hydrolase_fold"/>
</dbReference>
<dbReference type="PANTHER" id="PTHR45649">
    <property type="entry name" value="AMINO-ACID PERMEASE BAT1"/>
    <property type="match status" value="1"/>
</dbReference>
<dbReference type="PROSITE" id="PS00218">
    <property type="entry name" value="AMINO_ACID_PERMEASE_1"/>
    <property type="match status" value="1"/>
</dbReference>
<feature type="transmembrane region" description="Helical" evidence="7">
    <location>
        <begin position="271"/>
        <end position="294"/>
    </location>
</feature>
<feature type="domain" description="T6SS Phospholipase effector Tle1-like catalytic" evidence="8">
    <location>
        <begin position="647"/>
        <end position="927"/>
    </location>
</feature>
<feature type="transmembrane region" description="Helical" evidence="7">
    <location>
        <begin position="400"/>
        <end position="423"/>
    </location>
</feature>
<feature type="region of interest" description="Disordered" evidence="6">
    <location>
        <begin position="600"/>
        <end position="641"/>
    </location>
</feature>
<reference evidence="9" key="1">
    <citation type="submission" date="2020-05" db="EMBL/GenBank/DDBJ databases">
        <title>Evolutionary and genomic comparisons of hybrid uninucleate and nonhybrid Rhizoctonia fungi.</title>
        <authorList>
            <person name="Li C."/>
            <person name="Chen X."/>
        </authorList>
    </citation>
    <scope>NUCLEOTIDE SEQUENCE</scope>
    <source>
        <strain evidence="9">AG-1 IA</strain>
    </source>
</reference>
<feature type="transmembrane region" description="Helical" evidence="7">
    <location>
        <begin position="161"/>
        <end position="180"/>
    </location>
</feature>
<sequence>MKPNEKVAATESVVPVPSPSISGGVGDETHGMERQFSFFSIIGLAFAILNSWTAMAASLNIVLPSGGPVAMLWGLVVSAIGALCLSASLAEICHIYPTSGGPYHWSAMLAPPDWAPLISWICGWFAVTGWWALVATAGSLAGSLITGIIALLHPAYELERWHVFLIFEVWMIGAFLINTFGVRLLPVINRAALTWSLVGVTVISITCLACSSPNYESAQFVFRTYINETGWNNGVAWLLGLLQSAFGLTGFDAVSHIVEEMPSPHIHAPRAMILAVLIGATSSFAFLIVLLFCLKDVDAVIASPAGALLEIIYQATNNRAGSVCLLMFPVVSMAFAGQGIMTGASRMTHAFARDNGLPFSRIFARINSRFRVPLASIVLTTTLCVIFGCIYLGSSSALNAILSSSVVALNVSYSIPVALLLIRGRHLLNPPDLPEPPTFSLGRIGGPVANIIGLAFAVLTTVFFLFPPELPVTPANMNYTIVVFGIIAIVSATTWLTKDLPLHPLLNLRVLLQDLPNVLTPRGAPAILTDVNAVPSGSIAHDYAHMPGYYPSSVDTYPIAQDSMDDVGGIGALTMEDNFSTLTNSIPRVDESPKASFHTYGTDSFVSTDSAPPPRTRRASEIAASRQMSAPKALEHGSMHRGPRTPKRIIVCCDGTWQDGILRSQTWMYSNVLKLARCINHEDMRYDPPIPQIVFYQAGIGSEQNIYSRYVDGTTGASLAEKVQEAYAFIAHNYSPGDEVFLFGFSRGAYTARMVAGFIGSIGILDRTAMDSFADIFIAMQKKCKAKDEAENRRCDDALAPYKEICEDGRRRADFNHDKFTIKCVGVWDTVGSMGLPTIITRGSPKMHQLFDFPDNLLGPHVERALHAMSLNEDREDFQITKFYQTKKGKERGQVLQQVWFAGQHSDVGGGWQDHDLSDIALMWMIANIEDIVSIDFNSQSGIYKLGGTIERQPSTDPATRERMHESVKCQELRTPAANQWIEEHPERFVNLLPLELEIRENWGYRPGHTPKRIDTLQARKELKNEQSAAKSLVAMAQKVLRSATQNEVIKDEGGRSVYEDSWVGRILDEIMNKKDN</sequence>
<accession>A0A8H8NWJ9</accession>
<feature type="transmembrane region" description="Helical" evidence="7">
    <location>
        <begin position="231"/>
        <end position="251"/>
    </location>
</feature>
<keyword evidence="3 7" id="KW-0812">Transmembrane</keyword>
<evidence type="ECO:0000313" key="9">
    <source>
        <dbReference type="EMBL" id="QRW20032.1"/>
    </source>
</evidence>
<evidence type="ECO:0000313" key="10">
    <source>
        <dbReference type="Proteomes" id="UP000650533"/>
    </source>
</evidence>
<feature type="transmembrane region" description="Helical" evidence="7">
    <location>
        <begin position="192"/>
        <end position="210"/>
    </location>
</feature>
<keyword evidence="4 7" id="KW-1133">Transmembrane helix</keyword>
<feature type="transmembrane region" description="Helical" evidence="7">
    <location>
        <begin position="370"/>
        <end position="394"/>
    </location>
</feature>
<evidence type="ECO:0000256" key="4">
    <source>
        <dbReference type="ARBA" id="ARBA00022989"/>
    </source>
</evidence>
<dbReference type="GO" id="GO:0006865">
    <property type="term" value="P:amino acid transport"/>
    <property type="evidence" value="ECO:0007669"/>
    <property type="project" value="InterPro"/>
</dbReference>
<dbReference type="Proteomes" id="UP000650533">
    <property type="component" value="Chromosome 5"/>
</dbReference>
<dbReference type="InterPro" id="IPR002293">
    <property type="entry name" value="AA/rel_permease1"/>
</dbReference>
<dbReference type="GO" id="GO:0022857">
    <property type="term" value="F:transmembrane transporter activity"/>
    <property type="evidence" value="ECO:0007669"/>
    <property type="project" value="InterPro"/>
</dbReference>
<dbReference type="GO" id="GO:0016020">
    <property type="term" value="C:membrane"/>
    <property type="evidence" value="ECO:0007669"/>
    <property type="project" value="UniProtKB-SubCell"/>
</dbReference>
<feature type="transmembrane region" description="Helical" evidence="7">
    <location>
        <begin position="38"/>
        <end position="63"/>
    </location>
</feature>
<dbReference type="SUPFAM" id="SSF53474">
    <property type="entry name" value="alpha/beta-Hydrolases"/>
    <property type="match status" value="1"/>
</dbReference>
<evidence type="ECO:0000256" key="2">
    <source>
        <dbReference type="ARBA" id="ARBA00022448"/>
    </source>
</evidence>
<feature type="transmembrane region" description="Helical" evidence="7">
    <location>
        <begin position="478"/>
        <end position="497"/>
    </location>
</feature>
<dbReference type="GeneID" id="67031286"/>
<dbReference type="PANTHER" id="PTHR45649:SF14">
    <property type="entry name" value="GABA PERMEASE"/>
    <property type="match status" value="1"/>
</dbReference>
<dbReference type="Pfam" id="PF13520">
    <property type="entry name" value="AA_permease_2"/>
    <property type="match status" value="1"/>
</dbReference>
<keyword evidence="5 7" id="KW-0472">Membrane</keyword>
<dbReference type="Gene3D" id="1.20.1740.10">
    <property type="entry name" value="Amino acid/polyamine transporter I"/>
    <property type="match status" value="1"/>
</dbReference>
<dbReference type="Pfam" id="PF09994">
    <property type="entry name" value="T6SS_Tle1-like_cat"/>
    <property type="match status" value="1"/>
</dbReference>
<evidence type="ECO:0000256" key="3">
    <source>
        <dbReference type="ARBA" id="ARBA00022692"/>
    </source>
</evidence>
<dbReference type="RefSeq" id="XP_043180269.1">
    <property type="nucleotide sequence ID" value="XM_043328823.1"/>
</dbReference>
<evidence type="ECO:0000256" key="5">
    <source>
        <dbReference type="ARBA" id="ARBA00023136"/>
    </source>
</evidence>
<feature type="transmembrane region" description="Helical" evidence="7">
    <location>
        <begin position="117"/>
        <end position="149"/>
    </location>
</feature>
<feature type="transmembrane region" description="Helical" evidence="7">
    <location>
        <begin position="70"/>
        <end position="97"/>
    </location>
</feature>
<dbReference type="AlphaFoldDB" id="A0A8H8NWJ9"/>
<evidence type="ECO:0000259" key="8">
    <source>
        <dbReference type="Pfam" id="PF09994"/>
    </source>
</evidence>